<evidence type="ECO:0000256" key="1">
    <source>
        <dbReference type="SAM" id="MobiDB-lite"/>
    </source>
</evidence>
<feature type="compositionally biased region" description="Basic and acidic residues" evidence="1">
    <location>
        <begin position="1"/>
        <end position="17"/>
    </location>
</feature>
<protein>
    <submittedName>
        <fullName evidence="2">Uncharacterized protein</fullName>
    </submittedName>
</protein>
<feature type="region of interest" description="Disordered" evidence="1">
    <location>
        <begin position="1"/>
        <end position="51"/>
    </location>
</feature>
<proteinExistence type="predicted"/>
<evidence type="ECO:0000313" key="2">
    <source>
        <dbReference type="EMBL" id="JAC63080.1"/>
    </source>
</evidence>
<organism evidence="2">
    <name type="scientific">Tetraselmis sp. GSL018</name>
    <dbReference type="NCBI Taxonomy" id="582737"/>
    <lineage>
        <taxon>Eukaryota</taxon>
        <taxon>Viridiplantae</taxon>
        <taxon>Chlorophyta</taxon>
        <taxon>core chlorophytes</taxon>
        <taxon>Chlorodendrophyceae</taxon>
        <taxon>Chlorodendrales</taxon>
        <taxon>Chlorodendraceae</taxon>
        <taxon>Tetraselmis</taxon>
    </lineage>
</organism>
<accession>A0A061QXB1</accession>
<dbReference type="AlphaFoldDB" id="A0A061QXB1"/>
<name>A0A061QXB1_9CHLO</name>
<gene>
    <name evidence="2" type="ORF">TSPGSL018_21558</name>
</gene>
<feature type="non-terminal residue" evidence="2">
    <location>
        <position position="1"/>
    </location>
</feature>
<reference evidence="2" key="1">
    <citation type="submission" date="2014-05" db="EMBL/GenBank/DDBJ databases">
        <title>The transcriptome of the halophilic microalga Tetraselmis sp. GSL018 isolated from the Great Salt Lake, Utah.</title>
        <authorList>
            <person name="Jinkerson R.E."/>
            <person name="D'Adamo S."/>
            <person name="Posewitz M.C."/>
        </authorList>
    </citation>
    <scope>NUCLEOTIDE SEQUENCE</scope>
    <source>
        <strain evidence="2">GSL018</strain>
    </source>
</reference>
<sequence length="126" mass="13504">ERESRRWPEPESPERSPARPGGLALSDADGTSPESSPGDGQPSRVYSIGGARPHDADAVRLSKEAMYNAVNNGVRDLSAPEYVYYEDPSFVAFDALVEGPAGAATRRRRWAAGWAASSTATARRPS</sequence>
<dbReference type="EMBL" id="GBEZ01023843">
    <property type="protein sequence ID" value="JAC63080.1"/>
    <property type="molecule type" value="Transcribed_RNA"/>
</dbReference>